<protein>
    <recommendedName>
        <fullName evidence="3">Peptidase M41 domain-containing protein</fullName>
    </recommendedName>
</protein>
<dbReference type="Proteomes" id="UP000465609">
    <property type="component" value="Chromosome"/>
</dbReference>
<gene>
    <name evidence="1" type="ORF">MAUB_14140</name>
</gene>
<dbReference type="EMBL" id="AP022577">
    <property type="protein sequence ID" value="BBX83541.1"/>
    <property type="molecule type" value="Genomic_DNA"/>
</dbReference>
<name>A0ABM7IA07_9MYCO</name>
<sequence length="190" mass="20459">MTPGLFRDPVLRTAVHESAHGILAAVHGRTVNFAEILTTPATSWGGKPLKQHAAGITTYRADGRAITEHDALVAAAGAAGESIWDYGQPTLSEVLKALSAHTHDHDDVMHLSHRAGENPAAVVQRLLPLVDRLWRPIADLAFELKKRHRVEHQDVLAALGIPSAEDAHRYTAAIRAGAEPGSLSVGRMMF</sequence>
<accession>A0ABM7IA07</accession>
<evidence type="ECO:0008006" key="3">
    <source>
        <dbReference type="Google" id="ProtNLM"/>
    </source>
</evidence>
<keyword evidence="2" id="KW-1185">Reference proteome</keyword>
<evidence type="ECO:0000313" key="1">
    <source>
        <dbReference type="EMBL" id="BBX83541.1"/>
    </source>
</evidence>
<organism evidence="1 2">
    <name type="scientific">Mycolicibacterium aubagnense</name>
    <dbReference type="NCBI Taxonomy" id="319707"/>
    <lineage>
        <taxon>Bacteria</taxon>
        <taxon>Bacillati</taxon>
        <taxon>Actinomycetota</taxon>
        <taxon>Actinomycetes</taxon>
        <taxon>Mycobacteriales</taxon>
        <taxon>Mycobacteriaceae</taxon>
        <taxon>Mycolicibacterium</taxon>
    </lineage>
</organism>
<dbReference type="RefSeq" id="WP_138231482.1">
    <property type="nucleotide sequence ID" value="NZ_AP022577.1"/>
</dbReference>
<evidence type="ECO:0000313" key="2">
    <source>
        <dbReference type="Proteomes" id="UP000465609"/>
    </source>
</evidence>
<proteinExistence type="predicted"/>
<reference evidence="1 2" key="1">
    <citation type="journal article" date="2019" name="Emerg. Microbes Infect.">
        <title>Comprehensive subspecies identification of 175 nontuberculous mycobacteria species based on 7547 genomic profiles.</title>
        <authorList>
            <person name="Matsumoto Y."/>
            <person name="Kinjo T."/>
            <person name="Motooka D."/>
            <person name="Nabeya D."/>
            <person name="Jung N."/>
            <person name="Uechi K."/>
            <person name="Horii T."/>
            <person name="Iida T."/>
            <person name="Fujita J."/>
            <person name="Nakamura S."/>
        </authorList>
    </citation>
    <scope>NUCLEOTIDE SEQUENCE [LARGE SCALE GENOMIC DNA]</scope>
    <source>
        <strain evidence="1 2">JCM 15296</strain>
    </source>
</reference>